<dbReference type="InterPro" id="IPR036397">
    <property type="entry name" value="RNaseH_sf"/>
</dbReference>
<dbReference type="Pfam" id="PF00665">
    <property type="entry name" value="rve"/>
    <property type="match status" value="1"/>
</dbReference>
<keyword evidence="3" id="KW-1185">Reference proteome</keyword>
<dbReference type="Pfam" id="PF13456">
    <property type="entry name" value="RVT_3"/>
    <property type="match status" value="1"/>
</dbReference>
<dbReference type="InterPro" id="IPR041588">
    <property type="entry name" value="Integrase_H2C2"/>
</dbReference>
<dbReference type="InterPro" id="IPR012337">
    <property type="entry name" value="RNaseH-like_sf"/>
</dbReference>
<keyword evidence="2" id="KW-0548">Nucleotidyltransferase</keyword>
<dbReference type="Proteomes" id="UP001151760">
    <property type="component" value="Unassembled WGS sequence"/>
</dbReference>
<proteinExistence type="predicted"/>
<name>A0ABQ4ZBS5_9ASTR</name>
<protein>
    <submittedName>
        <fullName evidence="2">Reverse transcriptase domain-containing protein</fullName>
    </submittedName>
</protein>
<dbReference type="PROSITE" id="PS50994">
    <property type="entry name" value="INTEGRASE"/>
    <property type="match status" value="1"/>
</dbReference>
<organism evidence="2 3">
    <name type="scientific">Tanacetum coccineum</name>
    <dbReference type="NCBI Taxonomy" id="301880"/>
    <lineage>
        <taxon>Eukaryota</taxon>
        <taxon>Viridiplantae</taxon>
        <taxon>Streptophyta</taxon>
        <taxon>Embryophyta</taxon>
        <taxon>Tracheophyta</taxon>
        <taxon>Spermatophyta</taxon>
        <taxon>Magnoliopsida</taxon>
        <taxon>eudicotyledons</taxon>
        <taxon>Gunneridae</taxon>
        <taxon>Pentapetalae</taxon>
        <taxon>asterids</taxon>
        <taxon>campanulids</taxon>
        <taxon>Asterales</taxon>
        <taxon>Asteraceae</taxon>
        <taxon>Asteroideae</taxon>
        <taxon>Anthemideae</taxon>
        <taxon>Anthemidinae</taxon>
        <taxon>Tanacetum</taxon>
    </lineage>
</organism>
<dbReference type="InterPro" id="IPR002156">
    <property type="entry name" value="RNaseH_domain"/>
</dbReference>
<dbReference type="PANTHER" id="PTHR48475:SF2">
    <property type="entry name" value="RIBONUCLEASE H"/>
    <property type="match status" value="1"/>
</dbReference>
<keyword evidence="2" id="KW-0808">Transferase</keyword>
<dbReference type="Gene3D" id="3.30.420.10">
    <property type="entry name" value="Ribonuclease H-like superfamily/Ribonuclease H"/>
    <property type="match status" value="2"/>
</dbReference>
<dbReference type="Pfam" id="PF17921">
    <property type="entry name" value="Integrase_H2C2"/>
    <property type="match status" value="1"/>
</dbReference>
<dbReference type="InterPro" id="IPR001584">
    <property type="entry name" value="Integrase_cat-core"/>
</dbReference>
<comment type="caution">
    <text evidence="2">The sequence shown here is derived from an EMBL/GenBank/DDBJ whole genome shotgun (WGS) entry which is preliminary data.</text>
</comment>
<dbReference type="GO" id="GO:0003964">
    <property type="term" value="F:RNA-directed DNA polymerase activity"/>
    <property type="evidence" value="ECO:0007669"/>
    <property type="project" value="UniProtKB-KW"/>
</dbReference>
<reference evidence="2" key="2">
    <citation type="submission" date="2022-01" db="EMBL/GenBank/DDBJ databases">
        <authorList>
            <person name="Yamashiro T."/>
            <person name="Shiraishi A."/>
            <person name="Satake H."/>
            <person name="Nakayama K."/>
        </authorList>
    </citation>
    <scope>NUCLEOTIDE SEQUENCE</scope>
</reference>
<evidence type="ECO:0000313" key="2">
    <source>
        <dbReference type="EMBL" id="GJS87644.1"/>
    </source>
</evidence>
<evidence type="ECO:0000313" key="3">
    <source>
        <dbReference type="Proteomes" id="UP001151760"/>
    </source>
</evidence>
<accession>A0ABQ4ZBS5</accession>
<reference evidence="2" key="1">
    <citation type="journal article" date="2022" name="Int. J. Mol. Sci.">
        <title>Draft Genome of Tanacetum Coccineum: Genomic Comparison of Closely Related Tanacetum-Family Plants.</title>
        <authorList>
            <person name="Yamashiro T."/>
            <person name="Shiraishi A."/>
            <person name="Nakayama K."/>
            <person name="Satake H."/>
        </authorList>
    </citation>
    <scope>NUCLEOTIDE SEQUENCE</scope>
</reference>
<dbReference type="SUPFAM" id="SSF53098">
    <property type="entry name" value="Ribonuclease H-like"/>
    <property type="match status" value="1"/>
</dbReference>
<sequence>MGVQALSVKVDSKLVASQINGDYVACKENMIRYLTTAKEYIKCFKSFRIKNIPRSQNQKADVLSKLASVAFNHLTKEILVETLDTPSMDCGEINAIVEEEGENWMSPIIRCLEEGIWPEDEREARALRMKINQYVMEEGVLFKRSYLMPMLRCVGPLQANYVIREIHMGACSMHMKPRSVVAQAIRQGYYWPTMHRDAREEIRKCDSCQIHAPVPKMPKTLMTSIMAPWPFYQWGMDVLGPLPEAPGKVKYVIVAIDYFTKWIEAKPLARTTGKEVKKFVWDNIVCRFGLPKIITTDNGTNFVNDPFKGWCERLNITQINTAVAHPQANGLVERANRSLMEGIKTRLGRERKGWVDELPNVLWAHRTSLKTSNGETPYSLTFGSEAVIPAEVGMPTYRTMMIKDGKDNEEEIRLNLDLLTERREAAAIREARYKMKVEQYYNKRVRPMAFKVGEYVYRRNEASRVEDLGKLGPKWEGPYLVIEAYGNGSYKLQTMEGKEVPRTWHAINLRRCYL</sequence>
<evidence type="ECO:0000259" key="1">
    <source>
        <dbReference type="PROSITE" id="PS50994"/>
    </source>
</evidence>
<feature type="domain" description="Integrase catalytic" evidence="1">
    <location>
        <begin position="226"/>
        <end position="385"/>
    </location>
</feature>
<gene>
    <name evidence="2" type="ORF">Tco_0770280</name>
</gene>
<keyword evidence="2" id="KW-0695">RNA-directed DNA polymerase</keyword>
<dbReference type="Gene3D" id="1.10.340.70">
    <property type="match status" value="1"/>
</dbReference>
<dbReference type="PANTHER" id="PTHR48475">
    <property type="entry name" value="RIBONUCLEASE H"/>
    <property type="match status" value="1"/>
</dbReference>
<dbReference type="EMBL" id="BQNB010011215">
    <property type="protein sequence ID" value="GJS87644.1"/>
    <property type="molecule type" value="Genomic_DNA"/>
</dbReference>